<keyword evidence="3" id="KW-1185">Reference proteome</keyword>
<gene>
    <name evidence="2" type="ORF">GEOBRER4_n0865</name>
</gene>
<dbReference type="AlphaFoldDB" id="A0A7R7FRX4"/>
<evidence type="ECO:0000313" key="2">
    <source>
        <dbReference type="EMBL" id="BCO11217.1"/>
    </source>
</evidence>
<dbReference type="EMBL" id="AP023213">
    <property type="protein sequence ID" value="BCO11217.1"/>
    <property type="molecule type" value="Genomic_DNA"/>
</dbReference>
<protein>
    <submittedName>
        <fullName evidence="2">Uncharacterized protein</fullName>
    </submittedName>
</protein>
<reference evidence="2 3" key="1">
    <citation type="submission" date="2020-06" db="EMBL/GenBank/DDBJ databases">
        <title>Interaction of electrochemicaly active bacteria, Geobacter bremensis R4 on different carbon anode.</title>
        <authorList>
            <person name="Meng L."/>
            <person name="Yoshida N."/>
        </authorList>
    </citation>
    <scope>NUCLEOTIDE SEQUENCE [LARGE SCALE GENOMIC DNA]</scope>
    <source>
        <strain evidence="2 3">R4</strain>
    </source>
</reference>
<proteinExistence type="predicted"/>
<dbReference type="Proteomes" id="UP000515472">
    <property type="component" value="Chromosome"/>
</dbReference>
<evidence type="ECO:0000313" key="3">
    <source>
        <dbReference type="Proteomes" id="UP000515472"/>
    </source>
</evidence>
<accession>A0A7R7FRX4</accession>
<evidence type="ECO:0000256" key="1">
    <source>
        <dbReference type="SAM" id="Phobius"/>
    </source>
</evidence>
<organism evidence="2 3">
    <name type="scientific">Citrifermentans bremense</name>
    <dbReference type="NCBI Taxonomy" id="60035"/>
    <lineage>
        <taxon>Bacteria</taxon>
        <taxon>Pseudomonadati</taxon>
        <taxon>Thermodesulfobacteriota</taxon>
        <taxon>Desulfuromonadia</taxon>
        <taxon>Geobacterales</taxon>
        <taxon>Geobacteraceae</taxon>
        <taxon>Citrifermentans</taxon>
    </lineage>
</organism>
<sequence>MKGIQGITARNKNLLFNRKLLSGLILFIRFKSLCWYGFVSPL</sequence>
<keyword evidence="1" id="KW-0472">Membrane</keyword>
<keyword evidence="1" id="KW-1133">Transmembrane helix</keyword>
<name>A0A7R7FRX4_9BACT</name>
<keyword evidence="1" id="KW-0812">Transmembrane</keyword>
<feature type="transmembrane region" description="Helical" evidence="1">
    <location>
        <begin position="20"/>
        <end position="38"/>
    </location>
</feature>